<protein>
    <submittedName>
        <fullName evidence="3">Glycosyltransferase</fullName>
        <ecNumber evidence="3">2.4.-.-</ecNumber>
    </submittedName>
</protein>
<evidence type="ECO:0000313" key="3">
    <source>
        <dbReference type="EMBL" id="MEV8467210.1"/>
    </source>
</evidence>
<dbReference type="EMBL" id="JBFBVU010000011">
    <property type="protein sequence ID" value="MEV8467210.1"/>
    <property type="molecule type" value="Genomic_DNA"/>
</dbReference>
<dbReference type="InterPro" id="IPR001173">
    <property type="entry name" value="Glyco_trans_2-like"/>
</dbReference>
<keyword evidence="3" id="KW-0328">Glycosyltransferase</keyword>
<gene>
    <name evidence="3" type="ORF">AB0T83_10510</name>
</gene>
<keyword evidence="1" id="KW-1133">Transmembrane helix</keyword>
<name>A0ABV3L6L5_9RHOB</name>
<dbReference type="GO" id="GO:0016757">
    <property type="term" value="F:glycosyltransferase activity"/>
    <property type="evidence" value="ECO:0007669"/>
    <property type="project" value="UniProtKB-KW"/>
</dbReference>
<evidence type="ECO:0000256" key="1">
    <source>
        <dbReference type="SAM" id="Phobius"/>
    </source>
</evidence>
<dbReference type="EC" id="2.4.-.-" evidence="3"/>
<dbReference type="Proteomes" id="UP001553161">
    <property type="component" value="Unassembled WGS sequence"/>
</dbReference>
<dbReference type="PANTHER" id="PTHR43646:SF6">
    <property type="entry name" value="PRE-MYCOFACTOCIN GLYCOSYLTRANSFERASE"/>
    <property type="match status" value="1"/>
</dbReference>
<comment type="caution">
    <text evidence="3">The sequence shown here is derived from an EMBL/GenBank/DDBJ whole genome shotgun (WGS) entry which is preliminary data.</text>
</comment>
<keyword evidence="1" id="KW-0812">Transmembrane</keyword>
<dbReference type="InterPro" id="IPR029044">
    <property type="entry name" value="Nucleotide-diphossugar_trans"/>
</dbReference>
<feature type="domain" description="Glycosyltransferase 2-like" evidence="2">
    <location>
        <begin position="10"/>
        <end position="168"/>
    </location>
</feature>
<dbReference type="Gene3D" id="3.90.550.10">
    <property type="entry name" value="Spore Coat Polysaccharide Biosynthesis Protein SpsA, Chain A"/>
    <property type="match status" value="1"/>
</dbReference>
<sequence>MTEPRLLKICVVMPAYKAEHLLPKVLPPLLQMQAAGEVDEVLVVDDQSPDGTRALAEKMGARVLVTPVNGGPGAARNLAAQNTDADILWFVDSDVIAWPGGAALLQEAFADPSVHAVFGSYDTTPEGKPWYSRYKNLMHRYYHQHTGQEVTTWWAGCGAIRADVFRDVGGFDVTTYKVPSIEDIELGDRIARAGGRILVLPRLQGKHLKVWTLRNGIFTDIFRRALPWSRLMINRGGLVNELNVSRSERIKAVIAGLLLLSLLALPFDGEILWLTLLLLGLAAWLNRDLIAFMKDNGGPVFAVKAFLYHQVYYVYSSAAYAWCLFEYHVLGRKGRLHVP</sequence>
<dbReference type="PANTHER" id="PTHR43646">
    <property type="entry name" value="GLYCOSYLTRANSFERASE"/>
    <property type="match status" value="1"/>
</dbReference>
<evidence type="ECO:0000259" key="2">
    <source>
        <dbReference type="Pfam" id="PF00535"/>
    </source>
</evidence>
<accession>A0ABV3L6L5</accession>
<evidence type="ECO:0000313" key="4">
    <source>
        <dbReference type="Proteomes" id="UP001553161"/>
    </source>
</evidence>
<dbReference type="Pfam" id="PF00535">
    <property type="entry name" value="Glycos_transf_2"/>
    <property type="match status" value="1"/>
</dbReference>
<keyword evidence="1" id="KW-0472">Membrane</keyword>
<feature type="transmembrane region" description="Helical" evidence="1">
    <location>
        <begin position="252"/>
        <end position="285"/>
    </location>
</feature>
<keyword evidence="3" id="KW-0808">Transferase</keyword>
<reference evidence="3 4" key="1">
    <citation type="submission" date="2024-07" db="EMBL/GenBank/DDBJ databases">
        <authorList>
            <person name="Kang M."/>
        </authorList>
    </citation>
    <scope>NUCLEOTIDE SEQUENCE [LARGE SCALE GENOMIC DNA]</scope>
    <source>
        <strain evidence="3 4">DFM31</strain>
    </source>
</reference>
<dbReference type="SUPFAM" id="SSF53448">
    <property type="entry name" value="Nucleotide-diphospho-sugar transferases"/>
    <property type="match status" value="1"/>
</dbReference>
<proteinExistence type="predicted"/>
<feature type="transmembrane region" description="Helical" evidence="1">
    <location>
        <begin position="305"/>
        <end position="325"/>
    </location>
</feature>
<keyword evidence="4" id="KW-1185">Reference proteome</keyword>
<organism evidence="3 4">
    <name type="scientific">Meridianimarinicoccus marinus</name>
    <dbReference type="NCBI Taxonomy" id="3231483"/>
    <lineage>
        <taxon>Bacteria</taxon>
        <taxon>Pseudomonadati</taxon>
        <taxon>Pseudomonadota</taxon>
        <taxon>Alphaproteobacteria</taxon>
        <taxon>Rhodobacterales</taxon>
        <taxon>Paracoccaceae</taxon>
        <taxon>Meridianimarinicoccus</taxon>
    </lineage>
</organism>